<evidence type="ECO:0000313" key="8">
    <source>
        <dbReference type="Proteomes" id="UP000515153"/>
    </source>
</evidence>
<sequence length="935" mass="104465">MSNVEHPANVFDTPDFWRSPKRLKLVASPDDDEIGSFHLDLNEDYHPPSLSLLLPDDGIFKLPASLGSLAPQPILPQPESTSDPEEQSDIRSEDIWLPLSHELKDEPQLRTWETFYSGDAKPESSRNPVFISEAGPAVYDQLLSTGAISSSAGLGEDHTALDPSHLLSCLVSLALGRGSLLFSWDPQKREFRQDLKDVRLSGYSIEALGGVTSVCMECGNNTRFLRNFIEKSYASHASPCRVALANFLDRLLCAVQSRLEARAHSFRSLIQMQAGVYPLRSTTQYFRRLISKVSRSTTDEKLLSLLFEAAHTAEYGDEFLRIITRDILQAVSRPWLEFAEEWVGLRPETGIPISKDGRGKGFVTVETQVYGENTEHELEDADYFLKEDNVPSFFPDDVAKLLFETGKNLRFIWSYHNDHPLSRPQTVGESQAPGLDWMFGWEDITRLELDVLAYEQRLSDTVNQIKSLSHEQQPCTDIDTSLRSISTTGLELDCFGKPEEVIEQRILASISQLDGPAVLPPVVSGHTLYALESLFSGSFDGGPMSVGQLAPHWSLIPRLSFGPVIQAQARIINTECMRLLFDAHKLRDHLDAQFEFHLFGSGLFCSRLSHALFDPELDTAERKRGVALSGGTMGLRLMGRDTWPPASSELRLALMGVIKESRDAPGLHDLDPLPGDMSFSIRELSNEEMEKCMDPNSLEALDFLRLTYKPPAPLVPIITHTALDRYDRIFRLLLRVLRMLFVSNQLFRGQAGEPSSDPVEHRFRFEARHFVSSIAAHFFGEGITGPWRRFDEWLGHVEVCVCAGGSDADAHKMPGGDVDVLGPEQLRKRHEELLGEIMSALLLRKHQEPVLKLLNDIFTLILRFAGGGGRSSSGQEAGRHLDKTSVYWEFRRKVEVFLTVCKGLAEKSGDAKSKAGSIAQLVLALDMSGFYSKNS</sequence>
<proteinExistence type="inferred from homology"/>
<dbReference type="InterPro" id="IPR042241">
    <property type="entry name" value="GCP_C_sf"/>
</dbReference>
<dbReference type="GO" id="GO:0000930">
    <property type="term" value="C:gamma-tubulin complex"/>
    <property type="evidence" value="ECO:0007669"/>
    <property type="project" value="TreeGrafter"/>
</dbReference>
<dbReference type="GeneID" id="41962469"/>
<keyword evidence="8" id="KW-1185">Reference proteome</keyword>
<dbReference type="Pfam" id="PF17681">
    <property type="entry name" value="GCP_N_terminal"/>
    <property type="match status" value="1"/>
</dbReference>
<evidence type="ECO:0000256" key="5">
    <source>
        <dbReference type="RuleBase" id="RU363050"/>
    </source>
</evidence>
<evidence type="ECO:0000259" key="6">
    <source>
        <dbReference type="Pfam" id="PF04130"/>
    </source>
</evidence>
<dbReference type="GO" id="GO:0051011">
    <property type="term" value="F:microtubule minus-end binding"/>
    <property type="evidence" value="ECO:0007669"/>
    <property type="project" value="TreeGrafter"/>
</dbReference>
<dbReference type="Gene3D" id="1.20.120.1900">
    <property type="entry name" value="Gamma-tubulin complex, C-terminal domain"/>
    <property type="match status" value="1"/>
</dbReference>
<keyword evidence="4 5" id="KW-0206">Cytoskeleton</keyword>
<dbReference type="KEGG" id="pgri:PgNI_07550"/>
<dbReference type="InterPro" id="IPR007259">
    <property type="entry name" value="GCP"/>
</dbReference>
<keyword evidence="2 5" id="KW-0963">Cytoplasm</keyword>
<dbReference type="InterPro" id="IPR041470">
    <property type="entry name" value="GCP_N"/>
</dbReference>
<protein>
    <recommendedName>
        <fullName evidence="5">Spindle pole body component</fullName>
    </recommendedName>
</protein>
<dbReference type="GO" id="GO:0000922">
    <property type="term" value="C:spindle pole"/>
    <property type="evidence" value="ECO:0007669"/>
    <property type="project" value="InterPro"/>
</dbReference>
<evidence type="ECO:0000256" key="1">
    <source>
        <dbReference type="ARBA" id="ARBA00010337"/>
    </source>
</evidence>
<organism evidence="8 9">
    <name type="scientific">Pyricularia grisea</name>
    <name type="common">Crabgrass-specific blast fungus</name>
    <name type="synonym">Magnaporthe grisea</name>
    <dbReference type="NCBI Taxonomy" id="148305"/>
    <lineage>
        <taxon>Eukaryota</taxon>
        <taxon>Fungi</taxon>
        <taxon>Dikarya</taxon>
        <taxon>Ascomycota</taxon>
        <taxon>Pezizomycotina</taxon>
        <taxon>Sordariomycetes</taxon>
        <taxon>Sordariomycetidae</taxon>
        <taxon>Magnaporthales</taxon>
        <taxon>Pyriculariaceae</taxon>
        <taxon>Pyricularia</taxon>
    </lineage>
</organism>
<reference evidence="9" key="2">
    <citation type="submission" date="2019-10" db="EMBL/GenBank/DDBJ databases">
        <authorList>
            <consortium name="NCBI Genome Project"/>
        </authorList>
    </citation>
    <scope>NUCLEOTIDE SEQUENCE</scope>
    <source>
        <strain evidence="9">NI907</strain>
    </source>
</reference>
<dbReference type="Pfam" id="PF04130">
    <property type="entry name" value="GCP_C_terminal"/>
    <property type="match status" value="1"/>
</dbReference>
<feature type="domain" description="Gamma tubulin complex component C-terminal" evidence="6">
    <location>
        <begin position="586"/>
        <end position="931"/>
    </location>
</feature>
<evidence type="ECO:0000313" key="9">
    <source>
        <dbReference type="RefSeq" id="XP_030981490.1"/>
    </source>
</evidence>
<dbReference type="GO" id="GO:0043015">
    <property type="term" value="F:gamma-tubulin binding"/>
    <property type="evidence" value="ECO:0007669"/>
    <property type="project" value="InterPro"/>
</dbReference>
<dbReference type="GO" id="GO:0007020">
    <property type="term" value="P:microtubule nucleation"/>
    <property type="evidence" value="ECO:0007669"/>
    <property type="project" value="InterPro"/>
</dbReference>
<dbReference type="PANTHER" id="PTHR19302">
    <property type="entry name" value="GAMMA TUBULIN COMPLEX PROTEIN"/>
    <property type="match status" value="1"/>
</dbReference>
<reference evidence="9" key="1">
    <citation type="journal article" date="2019" name="Mol. Biol. Evol.">
        <title>Blast fungal genomes show frequent chromosomal changes, gene gains and losses, and effector gene turnover.</title>
        <authorList>
            <person name="Gomez Luciano L.B."/>
            <person name="Jason Tsai I."/>
            <person name="Chuma I."/>
            <person name="Tosa Y."/>
            <person name="Chen Y.H."/>
            <person name="Li J.Y."/>
            <person name="Li M.Y."/>
            <person name="Jade Lu M.Y."/>
            <person name="Nakayashiki H."/>
            <person name="Li W.H."/>
        </authorList>
    </citation>
    <scope>NUCLEOTIDE SEQUENCE</scope>
    <source>
        <strain evidence="9">NI907</strain>
    </source>
</reference>
<gene>
    <name evidence="9" type="ORF">PgNI_07550</name>
</gene>
<name>A0A6P8B2Y7_PYRGI</name>
<dbReference type="GO" id="GO:0051321">
    <property type="term" value="P:meiotic cell cycle"/>
    <property type="evidence" value="ECO:0007669"/>
    <property type="project" value="TreeGrafter"/>
</dbReference>
<dbReference type="GO" id="GO:0005874">
    <property type="term" value="C:microtubule"/>
    <property type="evidence" value="ECO:0007669"/>
    <property type="project" value="UniProtKB-KW"/>
</dbReference>
<dbReference type="InterPro" id="IPR040457">
    <property type="entry name" value="GCP_C"/>
</dbReference>
<evidence type="ECO:0000259" key="7">
    <source>
        <dbReference type="Pfam" id="PF17681"/>
    </source>
</evidence>
<comment type="similarity">
    <text evidence="1 5">Belongs to the TUBGCP family.</text>
</comment>
<evidence type="ECO:0000256" key="4">
    <source>
        <dbReference type="ARBA" id="ARBA00023212"/>
    </source>
</evidence>
<comment type="subcellular location">
    <subcellularLocation>
        <location evidence="5">Cytoplasm</location>
        <location evidence="5">Cytoskeleton</location>
        <location evidence="5">Microtubule organizing center</location>
    </subcellularLocation>
</comment>
<dbReference type="GO" id="GO:0031122">
    <property type="term" value="P:cytoplasmic microtubule organization"/>
    <property type="evidence" value="ECO:0007669"/>
    <property type="project" value="TreeGrafter"/>
</dbReference>
<evidence type="ECO:0000256" key="3">
    <source>
        <dbReference type="ARBA" id="ARBA00022701"/>
    </source>
</evidence>
<keyword evidence="3 5" id="KW-0493">Microtubule</keyword>
<accession>A0A6P8B2Y7</accession>
<dbReference type="GO" id="GO:0000278">
    <property type="term" value="P:mitotic cell cycle"/>
    <property type="evidence" value="ECO:0007669"/>
    <property type="project" value="TreeGrafter"/>
</dbReference>
<dbReference type="GO" id="GO:0005816">
    <property type="term" value="C:spindle pole body"/>
    <property type="evidence" value="ECO:0007669"/>
    <property type="project" value="UniProtKB-ARBA"/>
</dbReference>
<dbReference type="PANTHER" id="PTHR19302:SF70">
    <property type="entry name" value="GAMMA-TUBULIN COMPLEX COMPONENT 6"/>
    <property type="match status" value="1"/>
</dbReference>
<dbReference type="GO" id="GO:0051225">
    <property type="term" value="P:spindle assembly"/>
    <property type="evidence" value="ECO:0007669"/>
    <property type="project" value="TreeGrafter"/>
</dbReference>
<dbReference type="Proteomes" id="UP000515153">
    <property type="component" value="Unplaced"/>
</dbReference>
<feature type="domain" description="Gamma tubulin complex component protein N-terminal" evidence="7">
    <location>
        <begin position="170"/>
        <end position="582"/>
    </location>
</feature>
<reference evidence="9" key="3">
    <citation type="submission" date="2025-08" db="UniProtKB">
        <authorList>
            <consortium name="RefSeq"/>
        </authorList>
    </citation>
    <scope>IDENTIFICATION</scope>
    <source>
        <strain evidence="9">NI907</strain>
    </source>
</reference>
<dbReference type="RefSeq" id="XP_030981490.1">
    <property type="nucleotide sequence ID" value="XM_031127560.1"/>
</dbReference>
<evidence type="ECO:0000256" key="2">
    <source>
        <dbReference type="ARBA" id="ARBA00022490"/>
    </source>
</evidence>
<dbReference type="AlphaFoldDB" id="A0A6P8B2Y7"/>